<sequence>VWGRDPSTRKISELSIEAYQPIEIYESSDEDDLSDGLGLFD</sequence>
<evidence type="ECO:0000313" key="1">
    <source>
        <dbReference type="EMBL" id="CAG8780484.1"/>
    </source>
</evidence>
<protein>
    <submittedName>
        <fullName evidence="1">17021_t:CDS:1</fullName>
    </submittedName>
</protein>
<dbReference type="Proteomes" id="UP000789342">
    <property type="component" value="Unassembled WGS sequence"/>
</dbReference>
<reference evidence="1" key="1">
    <citation type="submission" date="2021-06" db="EMBL/GenBank/DDBJ databases">
        <authorList>
            <person name="Kallberg Y."/>
            <person name="Tangrot J."/>
            <person name="Rosling A."/>
        </authorList>
    </citation>
    <scope>NUCLEOTIDE SEQUENCE</scope>
    <source>
        <strain evidence="1">CL551</strain>
    </source>
</reference>
<accession>A0A9N9JH67</accession>
<dbReference type="EMBL" id="CAJVPV010052257">
    <property type="protein sequence ID" value="CAG8780484.1"/>
    <property type="molecule type" value="Genomic_DNA"/>
</dbReference>
<keyword evidence="2" id="KW-1185">Reference proteome</keyword>
<feature type="non-terminal residue" evidence="1">
    <location>
        <position position="1"/>
    </location>
</feature>
<organism evidence="1 2">
    <name type="scientific">Acaulospora morrowiae</name>
    <dbReference type="NCBI Taxonomy" id="94023"/>
    <lineage>
        <taxon>Eukaryota</taxon>
        <taxon>Fungi</taxon>
        <taxon>Fungi incertae sedis</taxon>
        <taxon>Mucoromycota</taxon>
        <taxon>Glomeromycotina</taxon>
        <taxon>Glomeromycetes</taxon>
        <taxon>Diversisporales</taxon>
        <taxon>Acaulosporaceae</taxon>
        <taxon>Acaulospora</taxon>
    </lineage>
</organism>
<evidence type="ECO:0000313" key="2">
    <source>
        <dbReference type="Proteomes" id="UP000789342"/>
    </source>
</evidence>
<name>A0A9N9JH67_9GLOM</name>
<dbReference type="AlphaFoldDB" id="A0A9N9JH67"/>
<comment type="caution">
    <text evidence="1">The sequence shown here is derived from an EMBL/GenBank/DDBJ whole genome shotgun (WGS) entry which is preliminary data.</text>
</comment>
<gene>
    <name evidence="1" type="ORF">AMORRO_LOCUS17275</name>
</gene>
<proteinExistence type="predicted"/>